<feature type="transmembrane region" description="Helical" evidence="1">
    <location>
        <begin position="263"/>
        <end position="283"/>
    </location>
</feature>
<feature type="signal peptide" evidence="2">
    <location>
        <begin position="1"/>
        <end position="25"/>
    </location>
</feature>
<keyword evidence="1" id="KW-0472">Membrane</keyword>
<dbReference type="Pfam" id="PF25147">
    <property type="entry name" value="Ribophorin_II_C"/>
    <property type="match status" value="1"/>
</dbReference>
<protein>
    <recommendedName>
        <fullName evidence="3">Ribophorin II C-terminal domain-containing protein</fullName>
    </recommendedName>
</protein>
<sequence>MLVRSTRLFALLAAAVCASAGVTAAAQWPISAAKLSIQSIDGLAKQTKEFSAASTVADAPTVSLDPDDVIRLTFTLEGDKSKHPHQVAAVLVDEAISTVQQTFLIPVKPATGKATWSVRADRLPVQLLQHIGATKAGAAEHLTLRLLLAGYGDKYEPVSIPVAKVRLPDALIASPAAGKAGSGSKTGTTSVRASKLSTFGFVPHREHRHTFAQPPTEHMPAKAVSGLAALMTVGLPWAFFAAVLVPVLGLHSLPLTGKGAARTAPLLATILGLEVLGLQYWLRLTLFEMVPFLVGGGAIAIFTGRTALIELRSRRTTASA</sequence>
<feature type="domain" description="Ribophorin II C-terminal" evidence="3">
    <location>
        <begin position="216"/>
        <end position="315"/>
    </location>
</feature>
<reference evidence="4" key="1">
    <citation type="journal article" date="2023" name="PhytoFront">
        <title>Draft Genome Resources of Seven Strains of Tilletia horrida, Causal Agent of Kernel Smut of Rice.</title>
        <authorList>
            <person name="Khanal S."/>
            <person name="Antony Babu S."/>
            <person name="Zhou X.G."/>
        </authorList>
    </citation>
    <scope>NUCLEOTIDE SEQUENCE</scope>
    <source>
        <strain evidence="4">TX3</strain>
    </source>
</reference>
<keyword evidence="2" id="KW-0732">Signal</keyword>
<proteinExistence type="predicted"/>
<evidence type="ECO:0000256" key="1">
    <source>
        <dbReference type="SAM" id="Phobius"/>
    </source>
</evidence>
<keyword evidence="5" id="KW-1185">Reference proteome</keyword>
<name>A0AAN6JI70_9BASI</name>
<accession>A0AAN6JI70</accession>
<comment type="caution">
    <text evidence="4">The sequence shown here is derived from an EMBL/GenBank/DDBJ whole genome shotgun (WGS) entry which is preliminary data.</text>
</comment>
<feature type="chain" id="PRO_5043014693" description="Ribophorin II C-terminal domain-containing protein" evidence="2">
    <location>
        <begin position="26"/>
        <end position="320"/>
    </location>
</feature>
<gene>
    <name evidence="4" type="ORF">OC842_005744</name>
</gene>
<feature type="transmembrane region" description="Helical" evidence="1">
    <location>
        <begin position="289"/>
        <end position="308"/>
    </location>
</feature>
<dbReference type="EMBL" id="JAPDMQ010000437">
    <property type="protein sequence ID" value="KAK0524718.1"/>
    <property type="molecule type" value="Genomic_DNA"/>
</dbReference>
<evidence type="ECO:0000259" key="3">
    <source>
        <dbReference type="Pfam" id="PF25147"/>
    </source>
</evidence>
<dbReference type="InterPro" id="IPR056790">
    <property type="entry name" value="Ribophorin_II_C"/>
</dbReference>
<dbReference type="Proteomes" id="UP001176521">
    <property type="component" value="Unassembled WGS sequence"/>
</dbReference>
<evidence type="ECO:0000256" key="2">
    <source>
        <dbReference type="SAM" id="SignalP"/>
    </source>
</evidence>
<keyword evidence="1" id="KW-0812">Transmembrane</keyword>
<keyword evidence="1" id="KW-1133">Transmembrane helix</keyword>
<feature type="transmembrane region" description="Helical" evidence="1">
    <location>
        <begin position="227"/>
        <end position="251"/>
    </location>
</feature>
<evidence type="ECO:0000313" key="5">
    <source>
        <dbReference type="Proteomes" id="UP001176521"/>
    </source>
</evidence>
<evidence type="ECO:0000313" key="4">
    <source>
        <dbReference type="EMBL" id="KAK0524718.1"/>
    </source>
</evidence>
<dbReference type="AlphaFoldDB" id="A0AAN6JI70"/>
<organism evidence="4 5">
    <name type="scientific">Tilletia horrida</name>
    <dbReference type="NCBI Taxonomy" id="155126"/>
    <lineage>
        <taxon>Eukaryota</taxon>
        <taxon>Fungi</taxon>
        <taxon>Dikarya</taxon>
        <taxon>Basidiomycota</taxon>
        <taxon>Ustilaginomycotina</taxon>
        <taxon>Exobasidiomycetes</taxon>
        <taxon>Tilletiales</taxon>
        <taxon>Tilletiaceae</taxon>
        <taxon>Tilletia</taxon>
    </lineage>
</organism>